<protein>
    <submittedName>
        <fullName evidence="1">Uncharacterized protein</fullName>
    </submittedName>
</protein>
<proteinExistence type="predicted"/>
<dbReference type="Proteomes" id="UP000276437">
    <property type="component" value="Chromosome"/>
</dbReference>
<dbReference type="KEGG" id="mana:MAMMFC1_02742"/>
<accession>A0A348ALV9</accession>
<organism evidence="1 2">
    <name type="scientific">Methylomusa anaerophila</name>
    <dbReference type="NCBI Taxonomy" id="1930071"/>
    <lineage>
        <taxon>Bacteria</taxon>
        <taxon>Bacillati</taxon>
        <taxon>Bacillota</taxon>
        <taxon>Negativicutes</taxon>
        <taxon>Selenomonadales</taxon>
        <taxon>Sporomusaceae</taxon>
        <taxon>Methylomusa</taxon>
    </lineage>
</organism>
<keyword evidence="2" id="KW-1185">Reference proteome</keyword>
<dbReference type="OrthoDB" id="1683308at2"/>
<name>A0A348ALV9_9FIRM</name>
<gene>
    <name evidence="1" type="ORF">MAMMFC1_02742</name>
</gene>
<dbReference type="EMBL" id="AP018449">
    <property type="protein sequence ID" value="BBB92057.1"/>
    <property type="molecule type" value="Genomic_DNA"/>
</dbReference>
<dbReference type="AlphaFoldDB" id="A0A348ALV9"/>
<sequence length="126" mass="14132">MSEELLTKILEKLVRIEASMATKQELAEVKTELQADIGRVETELKTGIDRVETELKTDINRVKTELKADIAALDAKMEKGFADIVGMVNLLGEKTEAVLRIETKLSILAEQSLDHETDIRLLKKAR</sequence>
<evidence type="ECO:0000313" key="1">
    <source>
        <dbReference type="EMBL" id="BBB92057.1"/>
    </source>
</evidence>
<dbReference type="RefSeq" id="WP_126309000.1">
    <property type="nucleotide sequence ID" value="NZ_AP018449.1"/>
</dbReference>
<dbReference type="Gene3D" id="1.20.58.130">
    <property type="match status" value="1"/>
</dbReference>
<reference evidence="1 2" key="1">
    <citation type="journal article" date="2018" name="Int. J. Syst. Evol. Microbiol.">
        <title>Methylomusa anaerophila gen. nov., sp. nov., an anaerobic methanol-utilizing bacterium isolated from a microbial fuel cell.</title>
        <authorList>
            <person name="Amano N."/>
            <person name="Yamamuro A."/>
            <person name="Miyahara M."/>
            <person name="Kouzuma A."/>
            <person name="Abe T."/>
            <person name="Watanabe K."/>
        </authorList>
    </citation>
    <scope>NUCLEOTIDE SEQUENCE [LARGE SCALE GENOMIC DNA]</scope>
    <source>
        <strain evidence="1 2">MMFC1</strain>
    </source>
</reference>
<evidence type="ECO:0000313" key="2">
    <source>
        <dbReference type="Proteomes" id="UP000276437"/>
    </source>
</evidence>